<dbReference type="GO" id="GO:0016813">
    <property type="term" value="F:hydrolase activity, acting on carbon-nitrogen (but not peptide) bonds, in linear amidines"/>
    <property type="evidence" value="ECO:0007669"/>
    <property type="project" value="UniProtKB-ARBA"/>
</dbReference>
<evidence type="ECO:0000313" key="3">
    <source>
        <dbReference type="Proteomes" id="UP000292424"/>
    </source>
</evidence>
<dbReference type="PROSITE" id="PS51409">
    <property type="entry name" value="ARGINASE_2"/>
    <property type="match status" value="1"/>
</dbReference>
<sequence length="380" mass="43117">MSSFSLESIADFLAPINIFEISSDEGFRETQQGKHILCNTESLPDITHADLIILGCGDSRGAFEAKIDDETPNSIRTEFYNLYKWHDDVQVADLGNVKSGFTLQDTYAALCAILKELIPLGKKIVILGGSHDLTAAQYDAYAASQKIIHISNIDARIDLDMDSALPVDNFLLPIFTQEPNFIKSYNHIGFQSYLVHPGMLETIDKLRFDCYRVGKIKDNIEAMEPVIRYSDMVSFDIAAIQNAHAPANHITPNGFNGEEACTLMQYAGFSNKVSTIGIYGLKKERDLHNLTSKQMAHMLWYIMDGIHQSKEEATIDEREHFMEYHVRFAEIESTFLQSKITGKWWMDVPEIGFIPCSKEDYLIAAKNDIPERWLRTIERN</sequence>
<proteinExistence type="inferred from homology"/>
<evidence type="ECO:0000313" key="2">
    <source>
        <dbReference type="EMBL" id="QES87738.1"/>
    </source>
</evidence>
<dbReference type="SUPFAM" id="SSF52768">
    <property type="entry name" value="Arginase/deacetylase"/>
    <property type="match status" value="1"/>
</dbReference>
<dbReference type="AlphaFoldDB" id="A0A5P2FZB3"/>
<comment type="similarity">
    <text evidence="1">Belongs to the arginase family.</text>
</comment>
<keyword evidence="3" id="KW-1185">Reference proteome</keyword>
<dbReference type="KEGG" id="arac:E0W69_003335"/>
<dbReference type="Gene3D" id="3.40.800.10">
    <property type="entry name" value="Ureohydrolase domain"/>
    <property type="match status" value="1"/>
</dbReference>
<dbReference type="Pfam" id="PF00491">
    <property type="entry name" value="Arginase"/>
    <property type="match status" value="1"/>
</dbReference>
<dbReference type="OrthoDB" id="931936at2"/>
<dbReference type="GO" id="GO:0046872">
    <property type="term" value="F:metal ion binding"/>
    <property type="evidence" value="ECO:0007669"/>
    <property type="project" value="InterPro"/>
</dbReference>
<name>A0A5P2FZB3_9BACT</name>
<reference evidence="2 3" key="1">
    <citation type="submission" date="2019-09" db="EMBL/GenBank/DDBJ databases">
        <title>Complete genome sequence of Arachidicoccus sp. B3-10 isolated from apple orchard soil.</title>
        <authorList>
            <person name="Kim H.S."/>
            <person name="Han K.-I."/>
            <person name="Suh M.K."/>
            <person name="Lee K.C."/>
            <person name="Eom M.K."/>
            <person name="Kim J.-S."/>
            <person name="Kang S.W."/>
            <person name="Sin Y."/>
            <person name="Lee J.-S."/>
        </authorList>
    </citation>
    <scope>NUCLEOTIDE SEQUENCE [LARGE SCALE GENOMIC DNA]</scope>
    <source>
        <strain evidence="2 3">B3-10</strain>
    </source>
</reference>
<gene>
    <name evidence="2" type="ORF">E0W69_003335</name>
</gene>
<accession>A0A5P2FZB3</accession>
<dbReference type="Proteomes" id="UP000292424">
    <property type="component" value="Chromosome"/>
</dbReference>
<organism evidence="2 3">
    <name type="scientific">Rhizosphaericola mali</name>
    <dbReference type="NCBI Taxonomy" id="2545455"/>
    <lineage>
        <taxon>Bacteria</taxon>
        <taxon>Pseudomonadati</taxon>
        <taxon>Bacteroidota</taxon>
        <taxon>Chitinophagia</taxon>
        <taxon>Chitinophagales</taxon>
        <taxon>Chitinophagaceae</taxon>
        <taxon>Rhizosphaericola</taxon>
    </lineage>
</organism>
<dbReference type="RefSeq" id="WP_131328625.1">
    <property type="nucleotide sequence ID" value="NZ_CP044016.1"/>
</dbReference>
<protein>
    <submittedName>
        <fullName evidence="2">Arginase</fullName>
    </submittedName>
</protein>
<dbReference type="EMBL" id="CP044016">
    <property type="protein sequence ID" value="QES87738.1"/>
    <property type="molecule type" value="Genomic_DNA"/>
</dbReference>
<dbReference type="InterPro" id="IPR023696">
    <property type="entry name" value="Ureohydrolase_dom_sf"/>
</dbReference>
<dbReference type="InterPro" id="IPR006035">
    <property type="entry name" value="Ureohydrolase"/>
</dbReference>
<evidence type="ECO:0000256" key="1">
    <source>
        <dbReference type="PROSITE-ProRule" id="PRU00742"/>
    </source>
</evidence>